<keyword evidence="8" id="KW-1185">Reference proteome</keyword>
<reference evidence="7 8" key="1">
    <citation type="submission" date="2024-06" db="EMBL/GenBank/DDBJ databases">
        <title>Genomic Encyclopedia of Type Strains, Phase IV (KMG-IV): sequencing the most valuable type-strain genomes for metagenomic binning, comparative biology and taxonomic classification.</title>
        <authorList>
            <person name="Goeker M."/>
        </authorList>
    </citation>
    <scope>NUCLEOTIDE SEQUENCE [LARGE SCALE GENOMIC DNA]</scope>
    <source>
        <strain evidence="7 8">DSM 21331</strain>
    </source>
</reference>
<dbReference type="NCBIfam" id="TIGR03156">
    <property type="entry name" value="GTP_HflX"/>
    <property type="match status" value="1"/>
</dbReference>
<name>A0ABV2L384_9HYPH</name>
<dbReference type="InterPro" id="IPR006073">
    <property type="entry name" value="GTP-bd"/>
</dbReference>
<dbReference type="PROSITE" id="PS51705">
    <property type="entry name" value="G_HFLX"/>
    <property type="match status" value="1"/>
</dbReference>
<dbReference type="RefSeq" id="WP_238275341.1">
    <property type="nucleotide sequence ID" value="NZ_BPQL01000006.1"/>
</dbReference>
<proteinExistence type="inferred from homology"/>
<keyword evidence="3" id="KW-0460">Magnesium</keyword>
<comment type="subcellular location">
    <subcellularLocation>
        <location evidence="5">Cytoplasm</location>
    </subcellularLocation>
    <text evidence="5">May associate with membranes.</text>
</comment>
<dbReference type="PANTHER" id="PTHR10229">
    <property type="entry name" value="GTP-BINDING PROTEIN HFLX"/>
    <property type="match status" value="1"/>
</dbReference>
<dbReference type="InterPro" id="IPR042108">
    <property type="entry name" value="GTPase_HflX_N_sf"/>
</dbReference>
<dbReference type="Pfam" id="PF13167">
    <property type="entry name" value="GTP-bdg_N"/>
    <property type="match status" value="1"/>
</dbReference>
<dbReference type="Pfam" id="PF19275">
    <property type="entry name" value="HflX_C"/>
    <property type="match status" value="1"/>
</dbReference>
<evidence type="ECO:0000256" key="1">
    <source>
        <dbReference type="ARBA" id="ARBA00022723"/>
    </source>
</evidence>
<gene>
    <name evidence="5" type="primary">hflX</name>
    <name evidence="7" type="ORF">ABID43_001821</name>
</gene>
<evidence type="ECO:0000256" key="3">
    <source>
        <dbReference type="ARBA" id="ARBA00022842"/>
    </source>
</evidence>
<evidence type="ECO:0000256" key="4">
    <source>
        <dbReference type="ARBA" id="ARBA00023134"/>
    </source>
</evidence>
<evidence type="ECO:0000256" key="2">
    <source>
        <dbReference type="ARBA" id="ARBA00022741"/>
    </source>
</evidence>
<comment type="function">
    <text evidence="5">GTPase that associates with the 50S ribosomal subunit and may have a role during protein synthesis or ribosome biogenesis.</text>
</comment>
<organism evidence="7 8">
    <name type="scientific">Methylobacterium goesingense</name>
    <dbReference type="NCBI Taxonomy" id="243690"/>
    <lineage>
        <taxon>Bacteria</taxon>
        <taxon>Pseudomonadati</taxon>
        <taxon>Pseudomonadota</taxon>
        <taxon>Alphaproteobacteria</taxon>
        <taxon>Hyphomicrobiales</taxon>
        <taxon>Methylobacteriaceae</taxon>
        <taxon>Methylobacterium</taxon>
    </lineage>
</organism>
<evidence type="ECO:0000313" key="8">
    <source>
        <dbReference type="Proteomes" id="UP001549145"/>
    </source>
</evidence>
<comment type="subunit">
    <text evidence="5">Monomer. Associates with the 50S ribosomal subunit.</text>
</comment>
<dbReference type="PANTHER" id="PTHR10229:SF0">
    <property type="entry name" value="GTP-BINDING PROTEIN 6-RELATED"/>
    <property type="match status" value="1"/>
</dbReference>
<comment type="similarity">
    <text evidence="5">Belongs to the TRAFAC class OBG-HflX-like GTPase superfamily. HflX GTPase family.</text>
</comment>
<evidence type="ECO:0000313" key="7">
    <source>
        <dbReference type="EMBL" id="MET3692290.1"/>
    </source>
</evidence>
<keyword evidence="5" id="KW-0963">Cytoplasm</keyword>
<dbReference type="InterPro" id="IPR025121">
    <property type="entry name" value="GTPase_HflX_N"/>
</dbReference>
<dbReference type="InterPro" id="IPR030394">
    <property type="entry name" value="G_HFLX_dom"/>
</dbReference>
<keyword evidence="2 5" id="KW-0547">Nucleotide-binding</keyword>
<dbReference type="HAMAP" id="MF_00900">
    <property type="entry name" value="GTPase_HflX"/>
    <property type="match status" value="1"/>
</dbReference>
<dbReference type="PRINTS" id="PR00326">
    <property type="entry name" value="GTP1OBG"/>
</dbReference>
<dbReference type="PIRSF" id="PIRSF006809">
    <property type="entry name" value="GTP-binding_hflX_prd"/>
    <property type="match status" value="1"/>
</dbReference>
<dbReference type="EMBL" id="JBEPMM010000003">
    <property type="protein sequence ID" value="MET3692290.1"/>
    <property type="molecule type" value="Genomic_DNA"/>
</dbReference>
<feature type="domain" description="Hflx-type G" evidence="6">
    <location>
        <begin position="232"/>
        <end position="408"/>
    </location>
</feature>
<dbReference type="Proteomes" id="UP001549145">
    <property type="component" value="Unassembled WGS sequence"/>
</dbReference>
<keyword evidence="4 5" id="KW-0342">GTP-binding</keyword>
<sequence>MTEPMTAGEARLQAMAAPEGDIAAATHTLVVGPYLGRAAVAARGNPSGSPEALRSTEARLDEAAGLAAAIELDVVEAIVAPVQRIRPSTYLGKGRVEELAGVIRAREIGLVVMDCALSPVQQRNLEKAFGCKVIDRTGLILEIFGRRASTREGTLQVEHAHLAYQKSRLVRSWTHLERQRGGFGFLGGPGETQIEADRRMIQERMTKIERELDNVTRTRGLHRQSRARVPYPIVALVGYTNAGKSTLFNTLTKAQVMAQDMLFATLDPTARATKLPHGETVILSDTVGFISELPTSLIAAFRATLEDVIHADILLHVRDVAHVDSAAQAEDVGSVLRELGIETSAARIIEVWNKADLLEEDERIRLLNLSGHGRNDRDSDAPVLVSAVTGEGLGVLTARIEARIARQRSTFAVILPPEDGAALHWLYENAEVLDRREEEGGTMHLAIRIAPEKELRFLNRFAGARRLNRVG</sequence>
<dbReference type="Pfam" id="PF16360">
    <property type="entry name" value="GTP-bdg_M"/>
    <property type="match status" value="1"/>
</dbReference>
<comment type="caution">
    <text evidence="7">The sequence shown here is derived from an EMBL/GenBank/DDBJ whole genome shotgun (WGS) entry which is preliminary data.</text>
</comment>
<dbReference type="Gene3D" id="6.10.250.2860">
    <property type="match status" value="1"/>
</dbReference>
<evidence type="ECO:0000256" key="5">
    <source>
        <dbReference type="HAMAP-Rule" id="MF_00900"/>
    </source>
</evidence>
<dbReference type="InterPro" id="IPR027417">
    <property type="entry name" value="P-loop_NTPase"/>
</dbReference>
<dbReference type="Gene3D" id="3.40.50.11060">
    <property type="entry name" value="GTPase HflX, N-terminal domain"/>
    <property type="match status" value="1"/>
</dbReference>
<protein>
    <recommendedName>
        <fullName evidence="5">GTPase HflX</fullName>
    </recommendedName>
    <alternativeName>
        <fullName evidence="5">GTP-binding protein HflX</fullName>
    </alternativeName>
</protein>
<dbReference type="InterPro" id="IPR032305">
    <property type="entry name" value="GTP-bd_M"/>
</dbReference>
<keyword evidence="1" id="KW-0479">Metal-binding</keyword>
<dbReference type="InterPro" id="IPR016496">
    <property type="entry name" value="GTPase_HflX"/>
</dbReference>
<dbReference type="InterPro" id="IPR045498">
    <property type="entry name" value="HflX_C"/>
</dbReference>
<accession>A0ABV2L384</accession>
<dbReference type="Gene3D" id="3.40.50.300">
    <property type="entry name" value="P-loop containing nucleotide triphosphate hydrolases"/>
    <property type="match status" value="1"/>
</dbReference>
<dbReference type="SUPFAM" id="SSF52540">
    <property type="entry name" value="P-loop containing nucleoside triphosphate hydrolases"/>
    <property type="match status" value="1"/>
</dbReference>
<evidence type="ECO:0000259" key="6">
    <source>
        <dbReference type="PROSITE" id="PS51705"/>
    </source>
</evidence>
<dbReference type="Pfam" id="PF01926">
    <property type="entry name" value="MMR_HSR1"/>
    <property type="match status" value="1"/>
</dbReference>
<dbReference type="CDD" id="cd01878">
    <property type="entry name" value="HflX"/>
    <property type="match status" value="1"/>
</dbReference>